<proteinExistence type="predicted"/>
<dbReference type="Proteomes" id="UP001193748">
    <property type="component" value="Unassembled WGS sequence"/>
</dbReference>
<evidence type="ECO:0000313" key="3">
    <source>
        <dbReference type="EMBL" id="NRT89999.1"/>
    </source>
</evidence>
<gene>
    <name evidence="3" type="ORF">B0H41_003678</name>
    <name evidence="2" type="ORF">HF849_23170</name>
</gene>
<reference evidence="3" key="3">
    <citation type="journal article" date="2022" name="Nat. Biotechnol.">
        <title>Carbon-negative production of acetone and isopropanol by gas fermentation at industrial pilot scale.</title>
        <authorList>
            <person name="Liew F.E."/>
            <person name="Nogle R."/>
            <person name="Abdalla T."/>
            <person name="Rasor B.J."/>
            <person name="Canter C."/>
            <person name="Jensen R.O."/>
            <person name="Wang L."/>
            <person name="Strutz J."/>
            <person name="Chirania P."/>
            <person name="De Tissera S."/>
            <person name="Mueller A.P."/>
            <person name="Ruan Z."/>
            <person name="Gao A."/>
            <person name="Tran L."/>
            <person name="Engle N.L."/>
            <person name="Bromley J.C."/>
            <person name="Daniell J."/>
            <person name="Conrado R."/>
            <person name="Tschaplinski T.J."/>
            <person name="Giannone R.J."/>
            <person name="Hettich R.L."/>
            <person name="Karim A.S."/>
            <person name="Simpson S.D."/>
            <person name="Brown S.D."/>
            <person name="Leang C."/>
            <person name="Jewett M.C."/>
            <person name="Kopke M."/>
        </authorList>
    </citation>
    <scope>NUCLEOTIDE SEQUENCE</scope>
    <source>
        <strain evidence="3">DJ080</strain>
    </source>
</reference>
<evidence type="ECO:0000313" key="4">
    <source>
        <dbReference type="Proteomes" id="UP000587880"/>
    </source>
</evidence>
<dbReference type="EMBL" id="JABAGD010000067">
    <property type="protein sequence ID" value="NMF07586.1"/>
    <property type="molecule type" value="Genomic_DNA"/>
</dbReference>
<reference evidence="2 4" key="1">
    <citation type="submission" date="2020-04" db="EMBL/GenBank/DDBJ databases">
        <authorList>
            <person name="Hitch T.C.A."/>
            <person name="Wylensek D."/>
            <person name="Clavel T."/>
        </authorList>
    </citation>
    <scope>NUCLEOTIDE SEQUENCE [LARGE SCALE GENOMIC DNA]</scope>
    <source>
        <strain evidence="2 4">WB01_NA02</strain>
    </source>
</reference>
<evidence type="ECO:0000313" key="2">
    <source>
        <dbReference type="EMBL" id="NMF07586.1"/>
    </source>
</evidence>
<name>A0A1W7LLG5_CLOBE</name>
<evidence type="ECO:0000256" key="1">
    <source>
        <dbReference type="SAM" id="MobiDB-lite"/>
    </source>
</evidence>
<dbReference type="EMBL" id="JABSWW010000001">
    <property type="protein sequence ID" value="NRT89999.1"/>
    <property type="molecule type" value="Genomic_DNA"/>
</dbReference>
<feature type="compositionally biased region" description="Basic and acidic residues" evidence="1">
    <location>
        <begin position="159"/>
        <end position="177"/>
    </location>
</feature>
<protein>
    <submittedName>
        <fullName evidence="2">Uncharacterized protein</fullName>
    </submittedName>
</protein>
<dbReference type="RefSeq" id="WP_077841250.1">
    <property type="nucleotide sequence ID" value="NZ_CP107022.1"/>
</dbReference>
<organism evidence="2 4">
    <name type="scientific">Clostridium beijerinckii</name>
    <name type="common">Clostridium MP</name>
    <dbReference type="NCBI Taxonomy" id="1520"/>
    <lineage>
        <taxon>Bacteria</taxon>
        <taxon>Bacillati</taxon>
        <taxon>Bacillota</taxon>
        <taxon>Clostridia</taxon>
        <taxon>Eubacteriales</taxon>
        <taxon>Clostridiaceae</taxon>
        <taxon>Clostridium</taxon>
    </lineage>
</organism>
<accession>A0A1W7LLG5</accession>
<feature type="region of interest" description="Disordered" evidence="1">
    <location>
        <begin position="156"/>
        <end position="177"/>
    </location>
</feature>
<dbReference type="AlphaFoldDB" id="A0A1W7LLG5"/>
<comment type="caution">
    <text evidence="2">The sequence shown here is derived from an EMBL/GenBank/DDBJ whole genome shotgun (WGS) entry which is preliminary data.</text>
</comment>
<sequence length="338" mass="39461">MHKSKRECRTQESRRINCSYIPIPDCEREILLILTVILFILNNDSKRIWNRCYSGSHKKKDDTTKNDIDLSKLYEDIFDKNNIKRYDKCQNENSKIKDNRMKNNNASTNKIYENLSDENSIKRHDKCYDESNKIKDDTIEPNIDYSEMNETSLGGNITKKYDKSRSKSRREKEEVIKSDNVQNEAREHLTQEEHYRYSESNSIQVLKSNNEKPEKITKANNLEQYGDINPNKEDKEIGDVSLLVTIDKHSEEISVQNNIQSEKNSNLLNNYTEEKCNKMPISLGTILKNYYRGAMVSAMLPNGIVVSGEVAFNFNHIVALKYNNIIIFINEDHIISFH</sequence>
<reference evidence="3" key="2">
    <citation type="submission" date="2020-05" db="EMBL/GenBank/DDBJ databases">
        <authorList>
            <person name="Brown S."/>
            <person name="Huntemann M."/>
            <person name="Clum A."/>
            <person name="Spunde A."/>
            <person name="Palaniappan K."/>
            <person name="Ritter S."/>
            <person name="Mikhailova N."/>
            <person name="Chen I.-M."/>
            <person name="Stamatis D."/>
            <person name="Reddy T."/>
            <person name="O'Malley R."/>
            <person name="Daum C."/>
            <person name="Shapiro N."/>
            <person name="Ivanova N."/>
            <person name="Kyrpides N."/>
            <person name="Woyke T."/>
        </authorList>
    </citation>
    <scope>NUCLEOTIDE SEQUENCE</scope>
    <source>
        <strain evidence="3">DJ080</strain>
    </source>
</reference>
<dbReference type="Proteomes" id="UP000587880">
    <property type="component" value="Unassembled WGS sequence"/>
</dbReference>